<evidence type="ECO:0000256" key="13">
    <source>
        <dbReference type="ARBA" id="ARBA00023310"/>
    </source>
</evidence>
<dbReference type="InterPro" id="IPR002146">
    <property type="entry name" value="ATP_synth_b/b'su_bac/chlpt"/>
</dbReference>
<dbReference type="InterPro" id="IPR005864">
    <property type="entry name" value="ATP_synth_F0_bsu_bac"/>
</dbReference>
<evidence type="ECO:0000256" key="17">
    <source>
        <dbReference type="HAMAP-Rule" id="MF_01398"/>
    </source>
</evidence>
<comment type="function">
    <text evidence="18">This protein is part of the stalk that links CF(0) to CF(1). It either transmits conformational changes from CF(0) to CF(1) or is implicated in proton conduction.</text>
</comment>
<dbReference type="NCBIfam" id="NF009961">
    <property type="entry name" value="PRK13428.1"/>
    <property type="match status" value="1"/>
</dbReference>
<dbReference type="Pfam" id="PF00213">
    <property type="entry name" value="OSCP"/>
    <property type="match status" value="1"/>
</dbReference>
<dbReference type="GO" id="GO:0045259">
    <property type="term" value="C:proton-transporting ATP synthase complex"/>
    <property type="evidence" value="ECO:0007669"/>
    <property type="project" value="UniProtKB-KW"/>
</dbReference>
<evidence type="ECO:0000313" key="21">
    <source>
        <dbReference type="Proteomes" id="UP000179734"/>
    </source>
</evidence>
<keyword evidence="6 17" id="KW-0138">CF(0)</keyword>
<comment type="similarity">
    <text evidence="2">In the C-terminal section; belongs to the ATPase delta chain family.</text>
</comment>
<organism evidence="20 21">
    <name type="scientific">Mycobacterium talmoniae</name>
    <dbReference type="NCBI Taxonomy" id="1858794"/>
    <lineage>
        <taxon>Bacteria</taxon>
        <taxon>Bacillati</taxon>
        <taxon>Actinomycetota</taxon>
        <taxon>Actinomycetes</taxon>
        <taxon>Mycobacteriales</taxon>
        <taxon>Mycobacteriaceae</taxon>
        <taxon>Mycobacterium</taxon>
    </lineage>
</organism>
<feature type="coiled-coil region" evidence="19">
    <location>
        <begin position="59"/>
        <end position="93"/>
    </location>
</feature>
<keyword evidence="8 17" id="KW-0375">Hydrogen ion transport</keyword>
<comment type="subcellular location">
    <subcellularLocation>
        <location evidence="18">Cell membrane</location>
        <topology evidence="18">Peripheral membrane protein</topology>
    </subcellularLocation>
    <subcellularLocation>
        <location evidence="1 17">Cell membrane</location>
        <topology evidence="1 17">Single-pass membrane protein</topology>
    </subcellularLocation>
</comment>
<dbReference type="NCBIfam" id="NF009967">
    <property type="entry name" value="PRK13430.1"/>
    <property type="match status" value="1"/>
</dbReference>
<evidence type="ECO:0000256" key="4">
    <source>
        <dbReference type="ARBA" id="ARBA00022448"/>
    </source>
</evidence>
<dbReference type="RefSeq" id="WP_071028969.1">
    <property type="nucleotide sequence ID" value="NZ_MLQM01000155.1"/>
</dbReference>
<dbReference type="HAMAP" id="MF_01398">
    <property type="entry name" value="ATP_synth_b_bprime"/>
    <property type="match status" value="1"/>
</dbReference>
<evidence type="ECO:0000256" key="8">
    <source>
        <dbReference type="ARBA" id="ARBA00022781"/>
    </source>
</evidence>
<keyword evidence="5 17" id="KW-1003">Cell membrane</keyword>
<keyword evidence="9 17" id="KW-1133">Transmembrane helix</keyword>
<evidence type="ECO:0000256" key="15">
    <source>
        <dbReference type="ARBA" id="ARBA00025198"/>
    </source>
</evidence>
<evidence type="ECO:0000256" key="5">
    <source>
        <dbReference type="ARBA" id="ARBA00022475"/>
    </source>
</evidence>
<evidence type="ECO:0000256" key="16">
    <source>
        <dbReference type="ARBA" id="ARBA00025830"/>
    </source>
</evidence>
<comment type="function">
    <text evidence="14">This fusion protein includes a component of the F(0) channel (subunit b) and of the F(1) subunit (subunit delta). Two copies of subunit b and one of delta together form the peripheral 'stator' stalk which links F(1) to F(0).</text>
</comment>
<name>A0A1S1NEI8_9MYCO</name>
<protein>
    <recommendedName>
        <fullName evidence="17 18">Multifunctional fusion protein</fullName>
    </recommendedName>
    <domain>
        <recommendedName>
            <fullName evidence="17">ATP synthase subunit b</fullName>
        </recommendedName>
        <alternativeName>
            <fullName evidence="17">ATP synthase F(0) sector subunit b</fullName>
        </alternativeName>
        <alternativeName>
            <fullName evidence="17">ATPase subunit I</fullName>
        </alternativeName>
        <alternativeName>
            <fullName evidence="17">F-type ATPase subunit b</fullName>
            <shortName evidence="17">F-ATPase subunit b</shortName>
        </alternativeName>
    </domain>
    <domain>
        <recommendedName>
            <fullName evidence="18">ATP synthase subunit delta</fullName>
        </recommendedName>
        <alternativeName>
            <fullName evidence="18">ATP synthase F(1) sector subunit delta</fullName>
        </alternativeName>
        <alternativeName>
            <fullName evidence="18">F-type ATPase subunit delta</fullName>
            <shortName evidence="18">F-ATPase subunit delta</shortName>
        </alternativeName>
    </domain>
</protein>
<evidence type="ECO:0000256" key="1">
    <source>
        <dbReference type="ARBA" id="ARBA00004162"/>
    </source>
</evidence>
<keyword evidence="19" id="KW-0175">Coiled coil</keyword>
<dbReference type="Proteomes" id="UP000179734">
    <property type="component" value="Unassembled WGS sequence"/>
</dbReference>
<keyword evidence="4 17" id="KW-0813">Transport</keyword>
<sequence length="446" mass="47753">MSTFIGQLVGFAVIVWLVWRYVVPPVRRLMAAQQQSVRDQLAESAAAAEKLAQADQAHAKALEDAKTEAKRVSEEAQADAKRLTEQLRAQADSEVERIKVQGAQQVELLRAQLIRQLRADLGSESVRRAEELVRDHVTDSANQSASVDRFLDELDAMAPSAAEIQYPVASKMRSVSREALTNLAARFEDGVAGLDDAGLSTLAADLASVAALLDRETVVTRYLTQPADDPAPRVRLVQRLVSGKIADSALELVKAAVAERWSANADLVDAIELLARQALLVRAERAGQVDEVEDQLFRFSRVLDAQPRLDTLLSDNTAPAERRVALLRNVLDSAGGNANPIAVALLSQTIGLLRGEPAAQAVLGLAEVAVARRGEVIAHVGAAGDLSDAQRTRLTAVLSRIYGHPVTVQMQIDPALLGGLSIAVGDEVIDGTLAARLATAQAQLPD</sequence>
<comment type="caution">
    <text evidence="20">The sequence shown here is derived from an EMBL/GenBank/DDBJ whole genome shotgun (WGS) entry which is preliminary data.</text>
</comment>
<reference evidence="20 21" key="1">
    <citation type="submission" date="2016-10" db="EMBL/GenBank/DDBJ databases">
        <title>Genome sequence of Mycobacterium talmonii.</title>
        <authorList>
            <person name="Greninger A.L."/>
            <person name="Elliott B."/>
            <person name="Vasireddy S."/>
            <person name="Vasireddy R."/>
        </authorList>
    </citation>
    <scope>NUCLEOTIDE SEQUENCE [LARGE SCALE GENOMIC DNA]</scope>
    <source>
        <strain evidence="21">NE-TNMC-100812</strain>
    </source>
</reference>
<evidence type="ECO:0000256" key="14">
    <source>
        <dbReference type="ARBA" id="ARBA00024925"/>
    </source>
</evidence>
<evidence type="ECO:0000256" key="2">
    <source>
        <dbReference type="ARBA" id="ARBA00010377"/>
    </source>
</evidence>
<evidence type="ECO:0000256" key="10">
    <source>
        <dbReference type="ARBA" id="ARBA00023065"/>
    </source>
</evidence>
<evidence type="ECO:0000256" key="19">
    <source>
        <dbReference type="SAM" id="Coils"/>
    </source>
</evidence>
<dbReference type="GO" id="GO:0046933">
    <property type="term" value="F:proton-transporting ATP synthase activity, rotational mechanism"/>
    <property type="evidence" value="ECO:0007669"/>
    <property type="project" value="UniProtKB-UniRule"/>
</dbReference>
<comment type="similarity">
    <text evidence="3">In the N-terminal section; belongs to the ATPase B chain family.</text>
</comment>
<dbReference type="InterPro" id="IPR028987">
    <property type="entry name" value="ATP_synth_B-like_membr_sf"/>
</dbReference>
<keyword evidence="18" id="KW-0139">CF(1)</keyword>
<evidence type="ECO:0000256" key="7">
    <source>
        <dbReference type="ARBA" id="ARBA00022692"/>
    </source>
</evidence>
<keyword evidence="10 17" id="KW-0406">Ion transport</keyword>
<dbReference type="Gene3D" id="1.10.520.20">
    <property type="entry name" value="N-terminal domain of the delta subunit of the F1F0-ATP synthase"/>
    <property type="match status" value="1"/>
</dbReference>
<evidence type="ECO:0000256" key="6">
    <source>
        <dbReference type="ARBA" id="ARBA00022547"/>
    </source>
</evidence>
<dbReference type="EMBL" id="MLQM01000155">
    <property type="protein sequence ID" value="OHU98043.1"/>
    <property type="molecule type" value="Genomic_DNA"/>
</dbReference>
<comment type="subunit">
    <text evidence="16 17">F-type ATPases have 2 components, F(1) - the catalytic core - and F(0) - the membrane proton channel. F(1) has five subunits: alpha(3), beta(3), gamma(1), delta(1), epsilon(1). F(0) has three main subunits: a(1), b(2) and c(10-14). The alpha and beta chains form an alternating ring which encloses part of the gamma chain. F(1) is attached to F(0) by a central stalk formed by the gamma and epsilon chains, while a peripheral stalk is formed by the delta and b chains.</text>
</comment>
<comment type="similarity">
    <text evidence="17">Belongs to the ATPase B chain family.</text>
</comment>
<accession>A0A1S1NEI8</accession>
<dbReference type="GO" id="GO:0005886">
    <property type="term" value="C:plasma membrane"/>
    <property type="evidence" value="ECO:0007669"/>
    <property type="project" value="UniProtKB-SubCell"/>
</dbReference>
<dbReference type="NCBIfam" id="TIGR01144">
    <property type="entry name" value="ATP_synt_b"/>
    <property type="match status" value="1"/>
</dbReference>
<comment type="function">
    <text evidence="17">Component of the F(0) channel, it forms part of the peripheral stalk, linking F(1) to F(0).</text>
</comment>
<dbReference type="AlphaFoldDB" id="A0A1S1NEI8"/>
<keyword evidence="12" id="KW-0511">Multifunctional enzyme</keyword>
<comment type="similarity">
    <text evidence="18">Belongs to the ATPase delta chain family.</text>
</comment>
<comment type="function">
    <text evidence="15 17">F(1)F(0) ATP synthase produces ATP from ADP in the presence of a proton or sodium gradient. F-type ATPases consist of two structural domains, F(1) containing the extramembraneous catalytic core and F(0) containing the membrane proton channel, linked together by a central stalk and a peripheral stalk. During catalysis, ATP synthesis in the catalytic domain of F(1) is coupled via a rotary mechanism of the central stalk subunits to proton translocation.</text>
</comment>
<gene>
    <name evidence="18" type="primary">atpH</name>
    <name evidence="17" type="synonym">atpF</name>
    <name evidence="20" type="ORF">BKN37_21390</name>
</gene>
<evidence type="ECO:0000256" key="9">
    <source>
        <dbReference type="ARBA" id="ARBA00022989"/>
    </source>
</evidence>
<keyword evidence="13 17" id="KW-0066">ATP synthesis</keyword>
<evidence type="ECO:0000256" key="18">
    <source>
        <dbReference type="HAMAP-Rule" id="MF_01416"/>
    </source>
</evidence>
<dbReference type="PANTHER" id="PTHR11910">
    <property type="entry name" value="ATP SYNTHASE DELTA CHAIN"/>
    <property type="match status" value="1"/>
</dbReference>
<evidence type="ECO:0000256" key="12">
    <source>
        <dbReference type="ARBA" id="ARBA00023268"/>
    </source>
</evidence>
<keyword evidence="11 17" id="KW-0472">Membrane</keyword>
<evidence type="ECO:0000313" key="20">
    <source>
        <dbReference type="EMBL" id="OHU98043.1"/>
    </source>
</evidence>
<dbReference type="CDD" id="cd06503">
    <property type="entry name" value="ATP-synt_Fo_b"/>
    <property type="match status" value="1"/>
</dbReference>
<evidence type="ECO:0000256" key="11">
    <source>
        <dbReference type="ARBA" id="ARBA00023136"/>
    </source>
</evidence>
<dbReference type="HAMAP" id="MF_01416">
    <property type="entry name" value="ATP_synth_delta_bact"/>
    <property type="match status" value="1"/>
</dbReference>
<keyword evidence="7 17" id="KW-0812">Transmembrane</keyword>
<dbReference type="InterPro" id="IPR026015">
    <property type="entry name" value="ATP_synth_OSCP/delta_N_sf"/>
</dbReference>
<keyword evidence="21" id="KW-1185">Reference proteome</keyword>
<dbReference type="InterPro" id="IPR000711">
    <property type="entry name" value="ATPase_OSCP/dsu"/>
</dbReference>
<dbReference type="SUPFAM" id="SSF81573">
    <property type="entry name" value="F1F0 ATP synthase subunit B, membrane domain"/>
    <property type="match status" value="1"/>
</dbReference>
<evidence type="ECO:0000256" key="3">
    <source>
        <dbReference type="ARBA" id="ARBA00010811"/>
    </source>
</evidence>
<proteinExistence type="inferred from homology"/>
<dbReference type="Pfam" id="PF00430">
    <property type="entry name" value="ATP-synt_B"/>
    <property type="match status" value="1"/>
</dbReference>